<dbReference type="PANTHER" id="PTHR33254:SF4">
    <property type="entry name" value="4-HYDROXY-4-METHYL-2-OXOGLUTARATE ALDOLASE 3-RELATED"/>
    <property type="match status" value="1"/>
</dbReference>
<dbReference type="PANTHER" id="PTHR33254">
    <property type="entry name" value="4-HYDROXY-4-METHYL-2-OXOGLUTARATE ALDOLASE 3-RELATED"/>
    <property type="match status" value="1"/>
</dbReference>
<dbReference type="InterPro" id="IPR036704">
    <property type="entry name" value="RraA/RraA-like_sf"/>
</dbReference>
<gene>
    <name evidence="2" type="ORF">RFV38_12320</name>
</gene>
<evidence type="ECO:0000256" key="1">
    <source>
        <dbReference type="ARBA" id="ARBA00029596"/>
    </source>
</evidence>
<dbReference type="Proteomes" id="UP001279681">
    <property type="component" value="Unassembled WGS sequence"/>
</dbReference>
<dbReference type="EMBL" id="JAVIKH010000027">
    <property type="protein sequence ID" value="MDX8337269.1"/>
    <property type="molecule type" value="Genomic_DNA"/>
</dbReference>
<sequence length="225" mass="25240">MEWDNEKELLELIRKELYTSVVGDICDEIDYHNQFLSQDIRPIETHKRVPVMVGRAMPVVEVNVFEEPKEGLPFGKMLEALDNLKENEIYICAGAAKNYATIGELMCTAMIARGAVGAISDSFIRDVEGIKELNFPVYSTGFYAQDQRGRGMVIDYRVPVQINGVKINPGDLIIADIDGVLVVPKEKELEIITKSLEKARGEKIVQLKIKEGMLASEAFKKFGIM</sequence>
<reference evidence="3" key="1">
    <citation type="submission" date="2023-07" db="EMBL/GenBank/DDBJ databases">
        <authorList>
            <person name="Colorado M.A."/>
            <person name="Villamil L.M."/>
            <person name="Melo J.F."/>
            <person name="Rodriguez J.A."/>
            <person name="Ruiz R.Y."/>
        </authorList>
    </citation>
    <scope>NUCLEOTIDE SEQUENCE [LARGE SCALE GENOMIC DNA]</scope>
    <source>
        <strain evidence="3">C33</strain>
    </source>
</reference>
<dbReference type="InterPro" id="IPR005493">
    <property type="entry name" value="RraA/RraA-like"/>
</dbReference>
<evidence type="ECO:0000313" key="3">
    <source>
        <dbReference type="Proteomes" id="UP001279681"/>
    </source>
</evidence>
<accession>A0ABU4WEZ2</accession>
<name>A0ABU4WEZ2_9FUSO</name>
<keyword evidence="3" id="KW-1185">Reference proteome</keyword>
<comment type="caution">
    <text evidence="2">The sequence shown here is derived from an EMBL/GenBank/DDBJ whole genome shotgun (WGS) entry which is preliminary data.</text>
</comment>
<dbReference type="Pfam" id="PF03737">
    <property type="entry name" value="RraA-like"/>
    <property type="match status" value="1"/>
</dbReference>
<evidence type="ECO:0000313" key="2">
    <source>
        <dbReference type="EMBL" id="MDX8337269.1"/>
    </source>
</evidence>
<protein>
    <recommendedName>
        <fullName evidence="1">Regulator of ribonuclease activity homolog</fullName>
    </recommendedName>
</protein>
<dbReference type="RefSeq" id="WP_256691901.1">
    <property type="nucleotide sequence ID" value="NZ_JAVIKH010000027.1"/>
</dbReference>
<dbReference type="CDD" id="cd16841">
    <property type="entry name" value="RraA_family"/>
    <property type="match status" value="1"/>
</dbReference>
<dbReference type="Gene3D" id="3.50.30.40">
    <property type="entry name" value="Ribonuclease E inhibitor RraA/RraA-like"/>
    <property type="match status" value="1"/>
</dbReference>
<organism evidence="2 3">
    <name type="scientific">Candidatus Cetobacterium colombiensis</name>
    <dbReference type="NCBI Taxonomy" id="3073100"/>
    <lineage>
        <taxon>Bacteria</taxon>
        <taxon>Fusobacteriati</taxon>
        <taxon>Fusobacteriota</taxon>
        <taxon>Fusobacteriia</taxon>
        <taxon>Fusobacteriales</taxon>
        <taxon>Fusobacteriaceae</taxon>
        <taxon>Cetobacterium</taxon>
    </lineage>
</organism>
<proteinExistence type="predicted"/>
<dbReference type="SUPFAM" id="SSF89562">
    <property type="entry name" value="RraA-like"/>
    <property type="match status" value="1"/>
</dbReference>